<dbReference type="Proteomes" id="UP000593567">
    <property type="component" value="Unassembled WGS sequence"/>
</dbReference>
<dbReference type="EMBL" id="VXIV02003242">
    <property type="protein sequence ID" value="KAF6019285.1"/>
    <property type="molecule type" value="Genomic_DNA"/>
</dbReference>
<evidence type="ECO:0000313" key="2">
    <source>
        <dbReference type="EMBL" id="KAF6019285.1"/>
    </source>
</evidence>
<accession>A0A7J7IZR2</accession>
<protein>
    <submittedName>
        <fullName evidence="2">Uncharacterized protein</fullName>
    </submittedName>
</protein>
<name>A0A7J7IZR2_BUGNE</name>
<reference evidence="2" key="1">
    <citation type="submission" date="2020-06" db="EMBL/GenBank/DDBJ databases">
        <title>Draft genome of Bugula neritina, a colonial animal packing powerful symbionts and potential medicines.</title>
        <authorList>
            <person name="Rayko M."/>
        </authorList>
    </citation>
    <scope>NUCLEOTIDE SEQUENCE [LARGE SCALE GENOMIC DNA]</scope>
    <source>
        <strain evidence="2">Kwan_BN1</strain>
    </source>
</reference>
<dbReference type="AlphaFoldDB" id="A0A7J7IZR2"/>
<evidence type="ECO:0000313" key="3">
    <source>
        <dbReference type="Proteomes" id="UP000593567"/>
    </source>
</evidence>
<evidence type="ECO:0000256" key="1">
    <source>
        <dbReference type="SAM" id="MobiDB-lite"/>
    </source>
</evidence>
<feature type="compositionally biased region" description="Polar residues" evidence="1">
    <location>
        <begin position="18"/>
        <end position="30"/>
    </location>
</feature>
<keyword evidence="3" id="KW-1185">Reference proteome</keyword>
<organism evidence="2 3">
    <name type="scientific">Bugula neritina</name>
    <name type="common">Brown bryozoan</name>
    <name type="synonym">Sertularia neritina</name>
    <dbReference type="NCBI Taxonomy" id="10212"/>
    <lineage>
        <taxon>Eukaryota</taxon>
        <taxon>Metazoa</taxon>
        <taxon>Spiralia</taxon>
        <taxon>Lophotrochozoa</taxon>
        <taxon>Bryozoa</taxon>
        <taxon>Gymnolaemata</taxon>
        <taxon>Cheilostomatida</taxon>
        <taxon>Flustrina</taxon>
        <taxon>Buguloidea</taxon>
        <taxon>Bugulidae</taxon>
        <taxon>Bugula</taxon>
    </lineage>
</organism>
<feature type="region of interest" description="Disordered" evidence="1">
    <location>
        <begin position="18"/>
        <end position="47"/>
    </location>
</feature>
<proteinExistence type="predicted"/>
<gene>
    <name evidence="2" type="ORF">EB796_022407</name>
</gene>
<sequence>MLVVNGVLHCLELPQLSPQKATPKNSQTLPQAAPLQRGADGYSSMKGPAKSSERKFCCAHLSHRMIPHLSSYL</sequence>
<comment type="caution">
    <text evidence="2">The sequence shown here is derived from an EMBL/GenBank/DDBJ whole genome shotgun (WGS) entry which is preliminary data.</text>
</comment>